<evidence type="ECO:0000259" key="3">
    <source>
        <dbReference type="Pfam" id="PF24481"/>
    </source>
</evidence>
<protein>
    <submittedName>
        <fullName evidence="4">Uncharacterized protein</fullName>
    </submittedName>
</protein>
<dbReference type="InterPro" id="IPR052376">
    <property type="entry name" value="Oxidative_Scav/Glycosyltrans"/>
</dbReference>
<dbReference type="OrthoDB" id="9795058at2"/>
<dbReference type="InterPro" id="IPR003743">
    <property type="entry name" value="Zf-RING_7"/>
</dbReference>
<name>C6BS26_MARSD</name>
<dbReference type="Gene3D" id="1.10.287.1490">
    <property type="match status" value="1"/>
</dbReference>
<sequence length="251" mass="29050">MYEKQIEQLVVLQKVDDEIILLEAEIDQAPKDVAALESRKESLEKRKQQLTEKLDLLAEQKKKLEHEIEEDSVKVKKSKSKLMLVGTTKEYHAMMREMDSLEKLNRLREEEKITVLEETERQTELMADIEGKIKELNEELTEKRAGLKEKLDAANGELDKLNKRRNKAGEVVPKPILGRYEFIRSRLAHPVIVPVEDAVCTGCNIMIPPQEYNVLQEGKQILSCPNCQRLIYWIEHIPEAAKPKALQKDEK</sequence>
<dbReference type="eggNOG" id="COG1579">
    <property type="taxonomic scope" value="Bacteria"/>
</dbReference>
<evidence type="ECO:0000256" key="1">
    <source>
        <dbReference type="SAM" id="Coils"/>
    </source>
</evidence>
<dbReference type="AlphaFoldDB" id="C6BS26"/>
<dbReference type="Pfam" id="PF24481">
    <property type="entry name" value="CT398_CC"/>
    <property type="match status" value="1"/>
</dbReference>
<evidence type="ECO:0000313" key="4">
    <source>
        <dbReference type="EMBL" id="ACS81409.1"/>
    </source>
</evidence>
<dbReference type="PANTHER" id="PTHR39082:SF1">
    <property type="entry name" value="SCAVENGER RECEPTOR CLASS A MEMBER 3"/>
    <property type="match status" value="1"/>
</dbReference>
<proteinExistence type="predicted"/>
<accession>C6BS26</accession>
<evidence type="ECO:0000259" key="2">
    <source>
        <dbReference type="Pfam" id="PF02591"/>
    </source>
</evidence>
<keyword evidence="5" id="KW-1185">Reference proteome</keyword>
<dbReference type="HOGENOM" id="CLU_073076_2_2_7"/>
<gene>
    <name evidence="4" type="ordered locus">Desal_3359</name>
</gene>
<dbReference type="Pfam" id="PF02591">
    <property type="entry name" value="Zn_ribbon_9"/>
    <property type="match status" value="1"/>
</dbReference>
<organism evidence="4 5">
    <name type="scientific">Maridesulfovibrio salexigens (strain ATCC 14822 / DSM 2638 / NCIMB 8403 / VKM B-1763)</name>
    <name type="common">Desulfovibrio salexigens</name>
    <dbReference type="NCBI Taxonomy" id="526222"/>
    <lineage>
        <taxon>Bacteria</taxon>
        <taxon>Pseudomonadati</taxon>
        <taxon>Thermodesulfobacteriota</taxon>
        <taxon>Desulfovibrionia</taxon>
        <taxon>Desulfovibrionales</taxon>
        <taxon>Desulfovibrionaceae</taxon>
        <taxon>Maridesulfovibrio</taxon>
    </lineage>
</organism>
<reference evidence="4 5" key="1">
    <citation type="submission" date="2009-06" db="EMBL/GenBank/DDBJ databases">
        <title>Complete sequence of Desulfovibrio salexigens DSM 2638.</title>
        <authorList>
            <consortium name="US DOE Joint Genome Institute"/>
            <person name="Lucas S."/>
            <person name="Copeland A."/>
            <person name="Lapidus A."/>
            <person name="Glavina del Rio T."/>
            <person name="Tice H."/>
            <person name="Bruce D."/>
            <person name="Goodwin L."/>
            <person name="Pitluck S."/>
            <person name="Munk A.C."/>
            <person name="Brettin T."/>
            <person name="Detter J.C."/>
            <person name="Han C."/>
            <person name="Tapia R."/>
            <person name="Larimer F."/>
            <person name="Land M."/>
            <person name="Hauser L."/>
            <person name="Kyrpides N."/>
            <person name="Anderson I."/>
            <person name="Wall J.D."/>
            <person name="Arkin A.P."/>
            <person name="Dehal P."/>
            <person name="Chivian D."/>
            <person name="Giles B."/>
            <person name="Hazen T.C."/>
        </authorList>
    </citation>
    <scope>NUCLEOTIDE SEQUENCE [LARGE SCALE GENOMIC DNA]</scope>
    <source>
        <strain evidence="5">ATCC 14822 / DSM 2638 / NCIMB 8403 / VKM B-1763</strain>
    </source>
</reference>
<feature type="domain" description="C4-type zinc ribbon" evidence="2">
    <location>
        <begin position="199"/>
        <end position="230"/>
    </location>
</feature>
<feature type="coiled-coil region" evidence="1">
    <location>
        <begin position="26"/>
        <end position="171"/>
    </location>
</feature>
<dbReference type="RefSeq" id="WP_015853225.1">
    <property type="nucleotide sequence ID" value="NC_012881.1"/>
</dbReference>
<keyword evidence="1" id="KW-0175">Coiled coil</keyword>
<dbReference type="Proteomes" id="UP000002601">
    <property type="component" value="Chromosome"/>
</dbReference>
<feature type="domain" description="CT398-like coiled coil hairpin" evidence="3">
    <location>
        <begin position="12"/>
        <end position="186"/>
    </location>
</feature>
<dbReference type="KEGG" id="dsa:Desal_3359"/>
<dbReference type="InterPro" id="IPR056003">
    <property type="entry name" value="CT398_CC_hairpin"/>
</dbReference>
<dbReference type="PANTHER" id="PTHR39082">
    <property type="entry name" value="PHOSPHOLIPASE C-BETA-2-RELATED"/>
    <property type="match status" value="1"/>
</dbReference>
<dbReference type="STRING" id="526222.Desal_3359"/>
<dbReference type="EMBL" id="CP001649">
    <property type="protein sequence ID" value="ACS81409.1"/>
    <property type="molecule type" value="Genomic_DNA"/>
</dbReference>
<evidence type="ECO:0000313" key="5">
    <source>
        <dbReference type="Proteomes" id="UP000002601"/>
    </source>
</evidence>